<evidence type="ECO:0000313" key="4">
    <source>
        <dbReference type="EMBL" id="VIO52713.1"/>
    </source>
</evidence>
<dbReference type="SUPFAM" id="SSF109604">
    <property type="entry name" value="HD-domain/PDEase-like"/>
    <property type="match status" value="1"/>
</dbReference>
<name>A0A4E9D8B0_GIBZA</name>
<dbReference type="Gene3D" id="1.10.3210.50">
    <property type="match status" value="1"/>
</dbReference>
<feature type="region of interest" description="Disordered" evidence="1">
    <location>
        <begin position="49"/>
        <end position="70"/>
    </location>
</feature>
<proteinExistence type="predicted"/>
<dbReference type="Pfam" id="PF01966">
    <property type="entry name" value="HD"/>
    <property type="match status" value="1"/>
</dbReference>
<evidence type="ECO:0000259" key="2">
    <source>
        <dbReference type="Pfam" id="PF01966"/>
    </source>
</evidence>
<evidence type="ECO:0000313" key="3">
    <source>
        <dbReference type="EMBL" id="CAG1998726.1"/>
    </source>
</evidence>
<dbReference type="CDD" id="cd00077">
    <property type="entry name" value="HDc"/>
    <property type="match status" value="1"/>
</dbReference>
<dbReference type="PANTHER" id="PTHR33594">
    <property type="entry name" value="SUPERFAMILY HYDROLASE, PUTATIVE (AFU_ORTHOLOGUE AFUA_1G03035)-RELATED"/>
    <property type="match status" value="1"/>
</dbReference>
<evidence type="ECO:0000256" key="1">
    <source>
        <dbReference type="SAM" id="MobiDB-lite"/>
    </source>
</evidence>
<dbReference type="InterPro" id="IPR003607">
    <property type="entry name" value="HD/PDEase_dom"/>
</dbReference>
<reference evidence="4" key="1">
    <citation type="submission" date="2019-04" db="EMBL/GenBank/DDBJ databases">
        <authorList>
            <person name="Melise S."/>
            <person name="Noan J."/>
            <person name="Okalmin O."/>
        </authorList>
    </citation>
    <scope>NUCLEOTIDE SEQUENCE</scope>
    <source>
        <strain evidence="4">FN9</strain>
    </source>
</reference>
<dbReference type="AlphaFoldDB" id="A0A4E9D8B0"/>
<dbReference type="EMBL" id="CAAKMV010000033">
    <property type="protein sequence ID" value="VIO52713.1"/>
    <property type="molecule type" value="Genomic_DNA"/>
</dbReference>
<dbReference type="InterPro" id="IPR006674">
    <property type="entry name" value="HD_domain"/>
</dbReference>
<sequence>MWIGGGPIYRPLYKLLIPMHTEISDRKPSTALMDTAEYNLRLQVPYSTSTNGSRQTVPIIPPPRPVRERPAQTSKTLPLSFQSLASVTSVLRHPTTMYMYACYGFLAPAGIAPTALSLPTRSMLVIAAFSQAIERGNYYTLQKPKDRLLSPEPMQQQGNDIRSFHRGSESLDKGCTRNSSLYCGLFFPRTHMTFVMLCRWQSVFGKATVRSIIMMIFVLYVLTPTDSGQTNIYKIPIYGMSKSQKPPERVHITLDRHLLSKHHFIYRICPVMRHLLKKTFASSYRETYRPFTKPFILSQRLHHKMAANNFSADDALVGKVTAYVEKYMSNYDASHDFNHIKRVLRLSHHIQSHTPSTCRSLVTLSALLHDVGDKKYLRPGEDPSRMVASVLVSFGAPQDLADTVQAICLGVSYSSEVKDPAHTRALVKMYPELAVVQDADRLDAIGAVGIARTFAFGGAKTRTLENTMEHFDDKLLLLEGMMKTDEGKRMAKERTERLRLMKQWWQEETADPGGYDKEEEIIIQILDNLPSPAVKQARLTSRTFNSILAKRTFEVLVSFLDPEVAQNTLVTIAQDPVRRRRRPSIWSPRCSVPRNLPVGDSFLMALWVGLRGDSWVADVKGDKLDVSSWQDGVGKDMGEDELRGVLFRYALYLSYISECEKEQDIPQAWVLNLMCGKAAY</sequence>
<feature type="domain" description="HD" evidence="2">
    <location>
        <begin position="337"/>
        <end position="444"/>
    </location>
</feature>
<organism evidence="4">
    <name type="scientific">Gibberella zeae</name>
    <name type="common">Wheat head blight fungus</name>
    <name type="synonym">Fusarium graminearum</name>
    <dbReference type="NCBI Taxonomy" id="5518"/>
    <lineage>
        <taxon>Eukaryota</taxon>
        <taxon>Fungi</taxon>
        <taxon>Dikarya</taxon>
        <taxon>Ascomycota</taxon>
        <taxon>Pezizomycotina</taxon>
        <taxon>Sordariomycetes</taxon>
        <taxon>Hypocreomycetidae</taxon>
        <taxon>Hypocreales</taxon>
        <taxon>Nectriaceae</taxon>
        <taxon>Fusarium</taxon>
    </lineage>
</organism>
<dbReference type="EMBL" id="CAJPIJ010000162">
    <property type="protein sequence ID" value="CAG1998726.1"/>
    <property type="molecule type" value="Genomic_DNA"/>
</dbReference>
<reference evidence="3" key="2">
    <citation type="submission" date="2021-03" db="EMBL/GenBank/DDBJ databases">
        <authorList>
            <person name="Alouane T."/>
            <person name="Langin T."/>
            <person name="Bonhomme L."/>
        </authorList>
    </citation>
    <scope>NUCLEOTIDE SEQUENCE</scope>
    <source>
        <strain evidence="3">MDC_Fg202</strain>
    </source>
</reference>
<gene>
    <name evidence="4" type="ORF">FUG_LOCUS35166</name>
    <name evidence="3" type="ORF">MDCFG202_LOCUS434383</name>
</gene>
<dbReference type="PANTHER" id="PTHR33594:SF1">
    <property type="entry name" value="HD_PDEASE DOMAIN-CONTAINING PROTEIN"/>
    <property type="match status" value="1"/>
</dbReference>
<protein>
    <recommendedName>
        <fullName evidence="2">HD domain-containing protein</fullName>
    </recommendedName>
</protein>
<dbReference type="Proteomes" id="UP000746612">
    <property type="component" value="Unassembled WGS sequence"/>
</dbReference>
<accession>A0A4E9D8B0</accession>